<gene>
    <name evidence="2" type="ORF">EKK97_19270</name>
</gene>
<name>A0A6I6SVJ6_9GAMM</name>
<protein>
    <submittedName>
        <fullName evidence="2">DUF427 domain-containing protein</fullName>
    </submittedName>
</protein>
<sequence length="113" mass="12996">MTSTEHRITLQPHDRRVQVMIGDTLLADTTRALELRERGYPPRLYVPREDVSLDRLTRSDTVTHCPFKGDAAYFSFGDQADVAWSYERPLEGMETIAEYLAFDDDKALVTESR</sequence>
<dbReference type="InterPro" id="IPR038694">
    <property type="entry name" value="DUF427_sf"/>
</dbReference>
<evidence type="ECO:0000259" key="1">
    <source>
        <dbReference type="Pfam" id="PF04248"/>
    </source>
</evidence>
<keyword evidence="3" id="KW-1185">Reference proteome</keyword>
<dbReference type="EMBL" id="CP035042">
    <property type="protein sequence ID" value="QHC51303.1"/>
    <property type="molecule type" value="Genomic_DNA"/>
</dbReference>
<dbReference type="InterPro" id="IPR007361">
    <property type="entry name" value="DUF427"/>
</dbReference>
<feature type="domain" description="DUF427" evidence="1">
    <location>
        <begin position="17"/>
        <end position="104"/>
    </location>
</feature>
<dbReference type="OrthoDB" id="4565346at2"/>
<accession>A0A6I6SVJ6</accession>
<dbReference type="AlphaFoldDB" id="A0A6I6SVJ6"/>
<dbReference type="Pfam" id="PF04248">
    <property type="entry name" value="NTP_transf_9"/>
    <property type="match status" value="1"/>
</dbReference>
<proteinExistence type="predicted"/>
<organism evidence="2 3">
    <name type="scientific">Billgrantia tianxiuensis</name>
    <dbReference type="NCBI Taxonomy" id="2497861"/>
    <lineage>
        <taxon>Bacteria</taxon>
        <taxon>Pseudomonadati</taxon>
        <taxon>Pseudomonadota</taxon>
        <taxon>Gammaproteobacteria</taxon>
        <taxon>Oceanospirillales</taxon>
        <taxon>Halomonadaceae</taxon>
        <taxon>Billgrantia</taxon>
    </lineage>
</organism>
<dbReference type="KEGG" id="htx:EKK97_19270"/>
<evidence type="ECO:0000313" key="3">
    <source>
        <dbReference type="Proteomes" id="UP000464013"/>
    </source>
</evidence>
<dbReference type="Gene3D" id="2.170.150.40">
    <property type="entry name" value="Domain of unknown function (DUF427)"/>
    <property type="match status" value="1"/>
</dbReference>
<evidence type="ECO:0000313" key="2">
    <source>
        <dbReference type="EMBL" id="QHC51303.1"/>
    </source>
</evidence>
<dbReference type="PANTHER" id="PTHR34310">
    <property type="entry name" value="DUF427 DOMAIN PROTEIN (AFU_ORTHOLOGUE AFUA_3G02220)"/>
    <property type="match status" value="1"/>
</dbReference>
<dbReference type="PANTHER" id="PTHR34310:SF8">
    <property type="entry name" value="CONSERVED PROTEIN"/>
    <property type="match status" value="1"/>
</dbReference>
<reference evidence="2 3" key="1">
    <citation type="submission" date="2019-01" db="EMBL/GenBank/DDBJ databases">
        <title>Complete genome of a denitifying bacterium Halomons sp. BC-M4-5.</title>
        <authorList>
            <person name="Wang L."/>
            <person name="Shao Z."/>
        </authorList>
    </citation>
    <scope>NUCLEOTIDE SEQUENCE [LARGE SCALE GENOMIC DNA]</scope>
    <source>
        <strain evidence="2 3">BC-M4-5</strain>
    </source>
</reference>
<dbReference type="Proteomes" id="UP000464013">
    <property type="component" value="Chromosome"/>
</dbReference>
<dbReference type="RefSeq" id="WP_159554410.1">
    <property type="nucleotide sequence ID" value="NZ_CP035042.1"/>
</dbReference>